<evidence type="ECO:0000313" key="3">
    <source>
        <dbReference type="EMBL" id="CEM33447.1"/>
    </source>
</evidence>
<dbReference type="GO" id="GO:0004540">
    <property type="term" value="F:RNA nuclease activity"/>
    <property type="evidence" value="ECO:0007669"/>
    <property type="project" value="InterPro"/>
</dbReference>
<reference evidence="3" key="1">
    <citation type="submission" date="2014-11" db="EMBL/GenBank/DDBJ databases">
        <authorList>
            <person name="Otto D Thomas"/>
            <person name="Naeem Raeece"/>
        </authorList>
    </citation>
    <scope>NUCLEOTIDE SEQUENCE</scope>
</reference>
<accession>A0A0G4GS58</accession>
<feature type="region of interest" description="Disordered" evidence="1">
    <location>
        <begin position="185"/>
        <end position="223"/>
    </location>
</feature>
<dbReference type="Gene3D" id="3.40.50.1010">
    <property type="entry name" value="5'-nuclease"/>
    <property type="match status" value="1"/>
</dbReference>
<sequence length="373" mass="40481">MSFERVRVFQDWDNCGDSKDVDRGKLYDGLLDRSLEVAKSDKRHKDVRGSVIWTAIYEAQKTNPWTPTHESMKVKGVHFVCTGAKSHGRLVGSTSCVDPMFMSCVDVFIHQHDYFTPLAVKKTIVVLISGDKDFSALIHNLSANGYYVVVIANRSATPAYYSEADAWSTEYEEIRALCKHDSTRRASSSLVPTPKSPDPSARAAASAATVPTPKSPDPSAGAAASAATAGSLKRNADGVNSGSGIVIYRVDAAAASRHCGSASTGILPKSTKIDQGDTATLQIRFFAARHGSSTLTELKYKQCGECFLKHGKDCSLTVVNSSNNIFDQTRLQQIKCTSCPFDGVLVPREGRFIGSSFFEPGDRHTTAHIYDPQ</sequence>
<organism evidence="3">
    <name type="scientific">Chromera velia CCMP2878</name>
    <dbReference type="NCBI Taxonomy" id="1169474"/>
    <lineage>
        <taxon>Eukaryota</taxon>
        <taxon>Sar</taxon>
        <taxon>Alveolata</taxon>
        <taxon>Colpodellida</taxon>
        <taxon>Chromeraceae</taxon>
        <taxon>Chromera</taxon>
    </lineage>
</organism>
<dbReference type="AlphaFoldDB" id="A0A0G4GS58"/>
<evidence type="ECO:0000259" key="2">
    <source>
        <dbReference type="Pfam" id="PF01936"/>
    </source>
</evidence>
<feature type="domain" description="NYN" evidence="2">
    <location>
        <begin position="123"/>
        <end position="163"/>
    </location>
</feature>
<name>A0A0G4GS58_9ALVE</name>
<protein>
    <recommendedName>
        <fullName evidence="2">NYN domain-containing protein</fullName>
    </recommendedName>
</protein>
<dbReference type="Pfam" id="PF01936">
    <property type="entry name" value="NYN"/>
    <property type="match status" value="1"/>
</dbReference>
<dbReference type="EMBL" id="CDMZ01001493">
    <property type="protein sequence ID" value="CEM33447.1"/>
    <property type="molecule type" value="Genomic_DNA"/>
</dbReference>
<dbReference type="InterPro" id="IPR021139">
    <property type="entry name" value="NYN"/>
</dbReference>
<evidence type="ECO:0000256" key="1">
    <source>
        <dbReference type="SAM" id="MobiDB-lite"/>
    </source>
</evidence>
<feature type="compositionally biased region" description="Low complexity" evidence="1">
    <location>
        <begin position="198"/>
        <end position="212"/>
    </location>
</feature>
<dbReference type="VEuPathDB" id="CryptoDB:Cvel_23136"/>
<proteinExistence type="predicted"/>
<gene>
    <name evidence="3" type="ORF">Cvel_23136</name>
</gene>